<keyword evidence="3" id="KW-1185">Reference proteome</keyword>
<evidence type="ECO:0000256" key="1">
    <source>
        <dbReference type="SAM" id="MobiDB-lite"/>
    </source>
</evidence>
<dbReference type="Proteomes" id="UP000799440">
    <property type="component" value="Unassembled WGS sequence"/>
</dbReference>
<gene>
    <name evidence="2" type="ORF">M011DRAFT_74030</name>
</gene>
<evidence type="ECO:0000313" key="2">
    <source>
        <dbReference type="EMBL" id="KAF2746592.1"/>
    </source>
</evidence>
<feature type="region of interest" description="Disordered" evidence="1">
    <location>
        <begin position="1"/>
        <end position="20"/>
    </location>
</feature>
<name>A0A6A6V7B7_9PLEO</name>
<reference evidence="2" key="1">
    <citation type="journal article" date="2020" name="Stud. Mycol.">
        <title>101 Dothideomycetes genomes: a test case for predicting lifestyles and emergence of pathogens.</title>
        <authorList>
            <person name="Haridas S."/>
            <person name="Albert R."/>
            <person name="Binder M."/>
            <person name="Bloem J."/>
            <person name="Labutti K."/>
            <person name="Salamov A."/>
            <person name="Andreopoulos B."/>
            <person name="Baker S."/>
            <person name="Barry K."/>
            <person name="Bills G."/>
            <person name="Bluhm B."/>
            <person name="Cannon C."/>
            <person name="Castanera R."/>
            <person name="Culley D."/>
            <person name="Daum C."/>
            <person name="Ezra D."/>
            <person name="Gonzalez J."/>
            <person name="Henrissat B."/>
            <person name="Kuo A."/>
            <person name="Liang C."/>
            <person name="Lipzen A."/>
            <person name="Lutzoni F."/>
            <person name="Magnuson J."/>
            <person name="Mondo S."/>
            <person name="Nolan M."/>
            <person name="Ohm R."/>
            <person name="Pangilinan J."/>
            <person name="Park H.-J."/>
            <person name="Ramirez L."/>
            <person name="Alfaro M."/>
            <person name="Sun H."/>
            <person name="Tritt A."/>
            <person name="Yoshinaga Y."/>
            <person name="Zwiers L.-H."/>
            <person name="Turgeon B."/>
            <person name="Goodwin S."/>
            <person name="Spatafora J."/>
            <person name="Crous P."/>
            <person name="Grigoriev I."/>
        </authorList>
    </citation>
    <scope>NUCLEOTIDE SEQUENCE</scope>
    <source>
        <strain evidence="2">CBS 119925</strain>
    </source>
</reference>
<sequence length="152" mass="16963">MRKHGSRESQVSGRFWMPPHHGEVDLDEAKRGCAGTHVSGRPAVRMAVTFIRGRGRFGFGAAAGRLRRALSQRALIQVPKRAVCQRPIWRPRLEPVFPNRLDRCTASKLRRQRPGGALSGLASLRSGAILSTWRQRETPTGRFVSLHSACCR</sequence>
<dbReference type="EMBL" id="MU006576">
    <property type="protein sequence ID" value="KAF2746592.1"/>
    <property type="molecule type" value="Genomic_DNA"/>
</dbReference>
<accession>A0A6A6V7B7</accession>
<organism evidence="2 3">
    <name type="scientific">Sporormia fimetaria CBS 119925</name>
    <dbReference type="NCBI Taxonomy" id="1340428"/>
    <lineage>
        <taxon>Eukaryota</taxon>
        <taxon>Fungi</taxon>
        <taxon>Dikarya</taxon>
        <taxon>Ascomycota</taxon>
        <taxon>Pezizomycotina</taxon>
        <taxon>Dothideomycetes</taxon>
        <taxon>Pleosporomycetidae</taxon>
        <taxon>Pleosporales</taxon>
        <taxon>Sporormiaceae</taxon>
        <taxon>Sporormia</taxon>
    </lineage>
</organism>
<dbReference type="AlphaFoldDB" id="A0A6A6V7B7"/>
<proteinExistence type="predicted"/>
<protein>
    <submittedName>
        <fullName evidence="2">Uncharacterized protein</fullName>
    </submittedName>
</protein>
<evidence type="ECO:0000313" key="3">
    <source>
        <dbReference type="Proteomes" id="UP000799440"/>
    </source>
</evidence>